<sequence length="530" mass="59051">MLSTSMLGTQLVFPTNQRSDLSRSPVVRMNYEPFSHRPSEPLKREGPQPEATKNFLSSRIGMTFGKIASVPLHFVVVGGGITGLTCAFGLRLIGYSVTILEMKTAPHFRQTTESETCRIPPNLTKILYKWGLCEAIQDISMLCKAIHMLQLDTREYLGGYAWDDDLLSETEGELAFVQHAQLWELLYRIAIRSGVDYRFNGEVVCVDPAQAVVTLKSGEVVEGDVVVGADGLDGICLQYMKYSDTLLGDTGVKMINVTTSKQVILDQLNVVSPSESHVADMFVWMGNGLSIMGLPIVRPDTYNPDSNTYAKFCENNPDFYISIYAYNDLHSRDLHDFESRGKNIPLRGVLPEWVNGRLVIIGSAAHPLPPGSLQAHALAVEDGAVLARLFSHLSSANQIDDLLRAFQTVRQPRCDEIHTREYGIVFFMTMSPGPEEEYRDHALRVRRDACSSIISGNLDLIGTMEEREVRDIFGYDALEEADQWWAGWGICRERSETSTPGSLLLGTLHGKRLVVEVERSKSVTVLPLFP</sequence>
<evidence type="ECO:0000256" key="1">
    <source>
        <dbReference type="ARBA" id="ARBA00007992"/>
    </source>
</evidence>
<dbReference type="InterPro" id="IPR036188">
    <property type="entry name" value="FAD/NAD-bd_sf"/>
</dbReference>
<gene>
    <name evidence="4" type="ORF">E1B28_011692</name>
</gene>
<reference evidence="4" key="1">
    <citation type="journal article" date="2021" name="Genome Biol. Evol.">
        <title>The assembled and annotated genome of the fairy-ring fungus Marasmius oreades.</title>
        <authorList>
            <person name="Hiltunen M."/>
            <person name="Ament-Velasquez S.L."/>
            <person name="Johannesson H."/>
        </authorList>
    </citation>
    <scope>NUCLEOTIDE SEQUENCE</scope>
    <source>
        <strain evidence="4">03SP1</strain>
    </source>
</reference>
<comment type="caution">
    <text evidence="4">The sequence shown here is derived from an EMBL/GenBank/DDBJ whole genome shotgun (WGS) entry which is preliminary data.</text>
</comment>
<accession>A0A9P7RUS9</accession>
<evidence type="ECO:0000256" key="2">
    <source>
        <dbReference type="ARBA" id="ARBA00023002"/>
    </source>
</evidence>
<evidence type="ECO:0008006" key="6">
    <source>
        <dbReference type="Google" id="ProtNLM"/>
    </source>
</evidence>
<dbReference type="PRINTS" id="PR00420">
    <property type="entry name" value="RNGMNOXGNASE"/>
</dbReference>
<dbReference type="Proteomes" id="UP001049176">
    <property type="component" value="Chromosome 7"/>
</dbReference>
<dbReference type="InterPro" id="IPR050493">
    <property type="entry name" value="FAD-dep_Monooxygenase_BioMet"/>
</dbReference>
<dbReference type="Gene3D" id="3.50.50.60">
    <property type="entry name" value="FAD/NAD(P)-binding domain"/>
    <property type="match status" value="1"/>
</dbReference>
<dbReference type="KEGG" id="more:E1B28_011692"/>
<dbReference type="PANTHER" id="PTHR13789">
    <property type="entry name" value="MONOOXYGENASE"/>
    <property type="match status" value="1"/>
</dbReference>
<dbReference type="Pfam" id="PF13450">
    <property type="entry name" value="NAD_binding_8"/>
    <property type="match status" value="1"/>
</dbReference>
<dbReference type="OrthoDB" id="420606at2759"/>
<name>A0A9P7RUS9_9AGAR</name>
<dbReference type="PANTHER" id="PTHR13789:SF309">
    <property type="entry name" value="PUTATIVE (AFU_ORTHOLOGUE AFUA_6G14510)-RELATED"/>
    <property type="match status" value="1"/>
</dbReference>
<keyword evidence="2" id="KW-0560">Oxidoreductase</keyword>
<dbReference type="GeneID" id="66080767"/>
<dbReference type="EMBL" id="CM032187">
    <property type="protein sequence ID" value="KAG7090075.1"/>
    <property type="molecule type" value="Genomic_DNA"/>
</dbReference>
<proteinExistence type="inferred from homology"/>
<dbReference type="SUPFAM" id="SSF51905">
    <property type="entry name" value="FAD/NAD(P)-binding domain"/>
    <property type="match status" value="1"/>
</dbReference>
<dbReference type="GO" id="GO:0004497">
    <property type="term" value="F:monooxygenase activity"/>
    <property type="evidence" value="ECO:0007669"/>
    <property type="project" value="UniProtKB-KW"/>
</dbReference>
<keyword evidence="3" id="KW-0503">Monooxygenase</keyword>
<dbReference type="AlphaFoldDB" id="A0A9P7RUS9"/>
<protein>
    <recommendedName>
        <fullName evidence="6">FAD/NAD(P)-binding domain-containing protein</fullName>
    </recommendedName>
</protein>
<keyword evidence="5" id="KW-1185">Reference proteome</keyword>
<comment type="similarity">
    <text evidence="1">Belongs to the paxM FAD-dependent monooxygenase family.</text>
</comment>
<dbReference type="RefSeq" id="XP_043006545.1">
    <property type="nucleotide sequence ID" value="XM_043156750.1"/>
</dbReference>
<evidence type="ECO:0000256" key="3">
    <source>
        <dbReference type="ARBA" id="ARBA00023033"/>
    </source>
</evidence>
<organism evidence="4 5">
    <name type="scientific">Marasmius oreades</name>
    <name type="common">fairy-ring Marasmius</name>
    <dbReference type="NCBI Taxonomy" id="181124"/>
    <lineage>
        <taxon>Eukaryota</taxon>
        <taxon>Fungi</taxon>
        <taxon>Dikarya</taxon>
        <taxon>Basidiomycota</taxon>
        <taxon>Agaricomycotina</taxon>
        <taxon>Agaricomycetes</taxon>
        <taxon>Agaricomycetidae</taxon>
        <taxon>Agaricales</taxon>
        <taxon>Marasmiineae</taxon>
        <taxon>Marasmiaceae</taxon>
        <taxon>Marasmius</taxon>
    </lineage>
</organism>
<evidence type="ECO:0000313" key="5">
    <source>
        <dbReference type="Proteomes" id="UP001049176"/>
    </source>
</evidence>
<evidence type="ECO:0000313" key="4">
    <source>
        <dbReference type="EMBL" id="KAG7090075.1"/>
    </source>
</evidence>